<dbReference type="Pfam" id="PF13453">
    <property type="entry name" value="Zn_ribbon_TFIIB"/>
    <property type="match status" value="2"/>
</dbReference>
<sequence length="176" mass="20956">MNCPICKKTLEKAILCNVEINYCPKCLGLWFEEDELRWAKDFRDRNLRWLDVDLWQEPDKFKISFGWKLCPSCRLPLYETRYGASKTKVDVCNVCHGIWLDRGEFKNIIQYLKKKVDLEVLNHYLTNLKEEFWEIFSGPETLKEEIDDFLTILKLLNYRFAVQHSTIAQIISSLPK</sequence>
<dbReference type="AlphaFoldDB" id="A0A2H0WWZ4"/>
<name>A0A2H0WWZ4_9BACT</name>
<organism evidence="2 3">
    <name type="scientific">Candidatus Nealsonbacteria bacterium CG09_land_8_20_14_0_10_42_14</name>
    <dbReference type="NCBI Taxonomy" id="1974707"/>
    <lineage>
        <taxon>Bacteria</taxon>
        <taxon>Candidatus Nealsoniibacteriota</taxon>
    </lineage>
</organism>
<feature type="domain" description="Transcription factor zinc-finger" evidence="1">
    <location>
        <begin position="70"/>
        <end position="110"/>
    </location>
</feature>
<gene>
    <name evidence="2" type="ORF">COT59_02040</name>
</gene>
<dbReference type="InterPro" id="IPR013083">
    <property type="entry name" value="Znf_RING/FYVE/PHD"/>
</dbReference>
<dbReference type="InterPro" id="IPR027392">
    <property type="entry name" value="TF_Znf"/>
</dbReference>
<comment type="caution">
    <text evidence="2">The sequence shown here is derived from an EMBL/GenBank/DDBJ whole genome shotgun (WGS) entry which is preliminary data.</text>
</comment>
<dbReference type="EMBL" id="PEZD01000044">
    <property type="protein sequence ID" value="PIS17172.1"/>
    <property type="molecule type" value="Genomic_DNA"/>
</dbReference>
<evidence type="ECO:0000313" key="2">
    <source>
        <dbReference type="EMBL" id="PIS17172.1"/>
    </source>
</evidence>
<accession>A0A2H0WWZ4</accession>
<dbReference type="Proteomes" id="UP000229675">
    <property type="component" value="Unassembled WGS sequence"/>
</dbReference>
<evidence type="ECO:0000259" key="1">
    <source>
        <dbReference type="Pfam" id="PF13453"/>
    </source>
</evidence>
<feature type="domain" description="Transcription factor zinc-finger" evidence="1">
    <location>
        <begin position="2"/>
        <end position="37"/>
    </location>
</feature>
<dbReference type="Gene3D" id="3.30.40.10">
    <property type="entry name" value="Zinc/RING finger domain, C3HC4 (zinc finger)"/>
    <property type="match status" value="1"/>
</dbReference>
<proteinExistence type="predicted"/>
<reference evidence="3" key="1">
    <citation type="submission" date="2017-09" db="EMBL/GenBank/DDBJ databases">
        <title>Depth-based differentiation of microbial function through sediment-hosted aquifers and enrichment of novel symbionts in the deep terrestrial subsurface.</title>
        <authorList>
            <person name="Probst A.J."/>
            <person name="Ladd B."/>
            <person name="Jarett J.K."/>
            <person name="Geller-Mcgrath D.E."/>
            <person name="Sieber C.M.K."/>
            <person name="Emerson J.B."/>
            <person name="Anantharaman K."/>
            <person name="Thomas B.C."/>
            <person name="Malmstrom R."/>
            <person name="Stieglmeier M."/>
            <person name="Klingl A."/>
            <person name="Woyke T."/>
            <person name="Ryan C.M."/>
            <person name="Banfield J.F."/>
        </authorList>
    </citation>
    <scope>NUCLEOTIDE SEQUENCE [LARGE SCALE GENOMIC DNA]</scope>
</reference>
<protein>
    <recommendedName>
        <fullName evidence="1">Transcription factor zinc-finger domain-containing protein</fullName>
    </recommendedName>
</protein>
<evidence type="ECO:0000313" key="3">
    <source>
        <dbReference type="Proteomes" id="UP000229675"/>
    </source>
</evidence>